<dbReference type="AlphaFoldDB" id="Q7RKE9"/>
<sequence>MLNHNKNYIQPGCLFSNILVCGRTNVIKAKKIKKIKKKNKNKKNKSHE</sequence>
<dbReference type="PaxDb" id="73239-Q7RKE9"/>
<keyword evidence="2" id="KW-1185">Reference proteome</keyword>
<gene>
    <name evidence="1" type="ORF">PY02952</name>
</gene>
<dbReference type="EMBL" id="AABL01000832">
    <property type="protein sequence ID" value="EAA22472.1"/>
    <property type="molecule type" value="Genomic_DNA"/>
</dbReference>
<proteinExistence type="predicted"/>
<protein>
    <submittedName>
        <fullName evidence="1">Uncharacterized protein</fullName>
    </submittedName>
</protein>
<organism evidence="1 2">
    <name type="scientific">Plasmodium yoelii yoelii</name>
    <dbReference type="NCBI Taxonomy" id="73239"/>
    <lineage>
        <taxon>Eukaryota</taxon>
        <taxon>Sar</taxon>
        <taxon>Alveolata</taxon>
        <taxon>Apicomplexa</taxon>
        <taxon>Aconoidasida</taxon>
        <taxon>Haemosporida</taxon>
        <taxon>Plasmodiidae</taxon>
        <taxon>Plasmodium</taxon>
        <taxon>Plasmodium (Vinckeia)</taxon>
    </lineage>
</organism>
<evidence type="ECO:0000313" key="2">
    <source>
        <dbReference type="Proteomes" id="UP000008553"/>
    </source>
</evidence>
<evidence type="ECO:0000313" key="1">
    <source>
        <dbReference type="EMBL" id="EAA22472.1"/>
    </source>
</evidence>
<reference evidence="1 2" key="1">
    <citation type="journal article" date="2002" name="Nature">
        <title>Genome sequence and comparative analysis of the model rodent malaria parasite Plasmodium yoelii yoelii.</title>
        <authorList>
            <person name="Carlton J.M."/>
            <person name="Angiuoli S.V."/>
            <person name="Suh B.B."/>
            <person name="Kooij T.W."/>
            <person name="Pertea M."/>
            <person name="Silva J.C."/>
            <person name="Ermolaeva M.D."/>
            <person name="Allen J.E."/>
            <person name="Selengut J.D."/>
            <person name="Koo H.L."/>
            <person name="Peterson J.D."/>
            <person name="Pop M."/>
            <person name="Kosack D.S."/>
            <person name="Shumway M.F."/>
            <person name="Bidwell S.L."/>
            <person name="Shallom S.J."/>
            <person name="van Aken S.E."/>
            <person name="Riedmuller S.B."/>
            <person name="Feldblyum T.V."/>
            <person name="Cho J.K."/>
            <person name="Quackenbush J."/>
            <person name="Sedegah M."/>
            <person name="Shoaibi A."/>
            <person name="Cummings L.M."/>
            <person name="Florens L."/>
            <person name="Yates J.R."/>
            <person name="Raine J.D."/>
            <person name="Sinden R.E."/>
            <person name="Harris M.A."/>
            <person name="Cunningham D.A."/>
            <person name="Preiser P.R."/>
            <person name="Bergman L.W."/>
            <person name="Vaidya A.B."/>
            <person name="van Lin L.H."/>
            <person name="Janse C.J."/>
            <person name="Waters A.P."/>
            <person name="Smith H.O."/>
            <person name="White O.R."/>
            <person name="Salzberg S.L."/>
            <person name="Venter J.C."/>
            <person name="Fraser C.M."/>
            <person name="Hoffman S.L."/>
            <person name="Gardner M.J."/>
            <person name="Carucci D.J."/>
        </authorList>
    </citation>
    <scope>NUCLEOTIDE SEQUENCE [LARGE SCALE GENOMIC DNA]</scope>
    <source>
        <strain evidence="1 2">17XNL</strain>
    </source>
</reference>
<name>Q7RKE9_PLAYO</name>
<comment type="caution">
    <text evidence="1">The sequence shown here is derived from an EMBL/GenBank/DDBJ whole genome shotgun (WGS) entry which is preliminary data.</text>
</comment>
<dbReference type="Proteomes" id="UP000008553">
    <property type="component" value="Unassembled WGS sequence"/>
</dbReference>
<accession>Q7RKE9</accession>
<dbReference type="InParanoid" id="Q7RKE9"/>